<dbReference type="UniPathway" id="UPA00098">
    <property type="reaction ID" value="UER00361"/>
</dbReference>
<dbReference type="Pfam" id="PF14748">
    <property type="entry name" value="P5CR_dimer"/>
    <property type="match status" value="1"/>
</dbReference>
<comment type="similarity">
    <text evidence="1 4">Belongs to the pyrroline-5-carboxylate reductase family.</text>
</comment>
<name>A0A4P6U615_STRSO</name>
<reference evidence="8 9" key="1">
    <citation type="submission" date="2018-08" db="EMBL/GenBank/DDBJ databases">
        <title>The complete genome sequence of Streptomyces seoulensis, a pioneer strain for nickel superoxide dismutase discovery.</title>
        <authorList>
            <person name="Shin J."/>
            <person name="Lee J.-S."/>
            <person name="Lee E.-J."/>
            <person name="Youn H.-D."/>
        </authorList>
    </citation>
    <scope>NUCLEOTIDE SEQUENCE [LARGE SCALE GENOMIC DNA]</scope>
    <source>
        <strain evidence="8 9">KCTC 9819</strain>
    </source>
</reference>
<comment type="catalytic activity">
    <reaction evidence="4">
        <text>L-proline + NADP(+) = (S)-1-pyrroline-5-carboxylate + NADPH + 2 H(+)</text>
        <dbReference type="Rhea" id="RHEA:14109"/>
        <dbReference type="ChEBI" id="CHEBI:15378"/>
        <dbReference type="ChEBI" id="CHEBI:17388"/>
        <dbReference type="ChEBI" id="CHEBI:57783"/>
        <dbReference type="ChEBI" id="CHEBI:58349"/>
        <dbReference type="ChEBI" id="CHEBI:60039"/>
        <dbReference type="EC" id="1.5.1.2"/>
    </reaction>
</comment>
<dbReference type="Proteomes" id="UP000292547">
    <property type="component" value="Chromosome"/>
</dbReference>
<dbReference type="KEGG" id="sseo:D0Z67_27520"/>
<dbReference type="InterPro" id="IPR028939">
    <property type="entry name" value="P5C_Rdtase_cat_N"/>
</dbReference>
<evidence type="ECO:0000256" key="2">
    <source>
        <dbReference type="ARBA" id="ARBA00022857"/>
    </source>
</evidence>
<evidence type="ECO:0000313" key="8">
    <source>
        <dbReference type="EMBL" id="QBJ93648.1"/>
    </source>
</evidence>
<dbReference type="InterPro" id="IPR000304">
    <property type="entry name" value="Pyrroline-COOH_reductase"/>
</dbReference>
<dbReference type="HAMAP" id="MF_01925">
    <property type="entry name" value="P5C_reductase"/>
    <property type="match status" value="1"/>
</dbReference>
<comment type="pathway">
    <text evidence="4">Amino-acid biosynthesis; L-proline biosynthesis; L-proline from L-glutamate 5-semialdehyde: step 1/1.</text>
</comment>
<gene>
    <name evidence="4" type="primary">proC</name>
    <name evidence="8" type="ORF">D0Z67_27520</name>
</gene>
<dbReference type="InterPro" id="IPR008927">
    <property type="entry name" value="6-PGluconate_DH-like_C_sf"/>
</dbReference>
<comment type="catalytic activity">
    <reaction evidence="4">
        <text>L-proline + NAD(+) = (S)-1-pyrroline-5-carboxylate + NADH + 2 H(+)</text>
        <dbReference type="Rhea" id="RHEA:14105"/>
        <dbReference type="ChEBI" id="CHEBI:15378"/>
        <dbReference type="ChEBI" id="CHEBI:17388"/>
        <dbReference type="ChEBI" id="CHEBI:57540"/>
        <dbReference type="ChEBI" id="CHEBI:57945"/>
        <dbReference type="ChEBI" id="CHEBI:60039"/>
        <dbReference type="EC" id="1.5.1.2"/>
    </reaction>
</comment>
<evidence type="ECO:0000259" key="6">
    <source>
        <dbReference type="Pfam" id="PF03807"/>
    </source>
</evidence>
<dbReference type="GeneID" id="300102653"/>
<proteinExistence type="inferred from homology"/>
<keyword evidence="2 4" id="KW-0521">NADP</keyword>
<dbReference type="Gene3D" id="3.40.50.720">
    <property type="entry name" value="NAD(P)-binding Rossmann-like Domain"/>
    <property type="match status" value="1"/>
</dbReference>
<evidence type="ECO:0000259" key="7">
    <source>
        <dbReference type="Pfam" id="PF14748"/>
    </source>
</evidence>
<comment type="subcellular location">
    <subcellularLocation>
        <location evidence="4">Cytoplasm</location>
    </subcellularLocation>
</comment>
<keyword evidence="3 4" id="KW-0560">Oxidoreductase</keyword>
<dbReference type="SUPFAM" id="SSF48179">
    <property type="entry name" value="6-phosphogluconate dehydrogenase C-terminal domain-like"/>
    <property type="match status" value="1"/>
</dbReference>
<feature type="domain" description="Pyrroline-5-carboxylate reductase catalytic N-terminal" evidence="6">
    <location>
        <begin position="3"/>
        <end position="92"/>
    </location>
</feature>
<evidence type="ECO:0000256" key="5">
    <source>
        <dbReference type="PIRSR" id="PIRSR000193-1"/>
    </source>
</evidence>
<feature type="binding site" evidence="5">
    <location>
        <begin position="63"/>
        <end position="66"/>
    </location>
    <ligand>
        <name>NADP(+)</name>
        <dbReference type="ChEBI" id="CHEBI:58349"/>
    </ligand>
</feature>
<dbReference type="STRING" id="73044.GCA_000725795_00450"/>
<evidence type="ECO:0000256" key="4">
    <source>
        <dbReference type="HAMAP-Rule" id="MF_01925"/>
    </source>
</evidence>
<dbReference type="GO" id="GO:0004735">
    <property type="term" value="F:pyrroline-5-carboxylate reductase activity"/>
    <property type="evidence" value="ECO:0007669"/>
    <property type="project" value="UniProtKB-UniRule"/>
</dbReference>
<keyword evidence="9" id="KW-1185">Reference proteome</keyword>
<dbReference type="PANTHER" id="PTHR11645">
    <property type="entry name" value="PYRROLINE-5-CARBOXYLATE REDUCTASE"/>
    <property type="match status" value="1"/>
</dbReference>
<dbReference type="RefSeq" id="WP_031179293.1">
    <property type="nucleotide sequence ID" value="NZ_CP032229.1"/>
</dbReference>
<evidence type="ECO:0000256" key="3">
    <source>
        <dbReference type="ARBA" id="ARBA00023002"/>
    </source>
</evidence>
<dbReference type="InterPro" id="IPR036291">
    <property type="entry name" value="NAD(P)-bd_dom_sf"/>
</dbReference>
<comment type="function">
    <text evidence="4">Catalyzes the reduction of 1-pyrroline-5-carboxylate (PCA) to L-proline.</text>
</comment>
<dbReference type="GO" id="GO:0055129">
    <property type="term" value="P:L-proline biosynthetic process"/>
    <property type="evidence" value="ECO:0007669"/>
    <property type="project" value="UniProtKB-UniRule"/>
</dbReference>
<dbReference type="EC" id="1.5.1.2" evidence="4"/>
<dbReference type="OrthoDB" id="9805754at2"/>
<organism evidence="8 9">
    <name type="scientific">Streptomyces seoulensis</name>
    <dbReference type="NCBI Taxonomy" id="73044"/>
    <lineage>
        <taxon>Bacteria</taxon>
        <taxon>Bacillati</taxon>
        <taxon>Actinomycetota</taxon>
        <taxon>Actinomycetes</taxon>
        <taxon>Kitasatosporales</taxon>
        <taxon>Streptomycetaceae</taxon>
        <taxon>Streptomyces</taxon>
    </lineage>
</organism>
<accession>A0A4P6U615</accession>
<dbReference type="PIRSF" id="PIRSF000193">
    <property type="entry name" value="Pyrrol-5-carb_rd"/>
    <property type="match status" value="1"/>
</dbReference>
<dbReference type="InterPro" id="IPR029036">
    <property type="entry name" value="P5CR_dimer"/>
</dbReference>
<dbReference type="PANTHER" id="PTHR11645:SF0">
    <property type="entry name" value="PYRROLINE-5-CARBOXYLATE REDUCTASE 3"/>
    <property type="match status" value="1"/>
</dbReference>
<dbReference type="SUPFAM" id="SSF51735">
    <property type="entry name" value="NAD(P)-binding Rossmann-fold domains"/>
    <property type="match status" value="1"/>
</dbReference>
<sequence>MERIVVVGAGHMGSVVVRGLLDGMPQVEVVIVEPSAERRATLDSRAEAVAAYEPRPDDLLVLAIPPQAFDSFADGLPHGACAETIVVSIMAGVRLETLASALGTGRVLRAMPNLASRVGQSMTVLCPGEQVPAAGVDRAKAALSVIGKVLVVQDESLLDAATAVAGSGPALVAYLAQSFTDFARGAGFTPDDALLLTTQVLRGTADVLAEPAVTPQSLYRQASTPNGTTAEGIATLREHRVGESVRTALEATTERARELAG</sequence>
<dbReference type="Pfam" id="PF03807">
    <property type="entry name" value="F420_oxidored"/>
    <property type="match status" value="1"/>
</dbReference>
<dbReference type="EMBL" id="CP032229">
    <property type="protein sequence ID" value="QBJ93648.1"/>
    <property type="molecule type" value="Genomic_DNA"/>
</dbReference>
<keyword evidence="4" id="KW-0641">Proline biosynthesis</keyword>
<dbReference type="GO" id="GO:0005737">
    <property type="term" value="C:cytoplasm"/>
    <property type="evidence" value="ECO:0007669"/>
    <property type="project" value="UniProtKB-SubCell"/>
</dbReference>
<evidence type="ECO:0000313" key="9">
    <source>
        <dbReference type="Proteomes" id="UP000292547"/>
    </source>
</evidence>
<keyword evidence="4" id="KW-0028">Amino-acid biosynthesis</keyword>
<keyword evidence="4" id="KW-0963">Cytoplasm</keyword>
<dbReference type="AlphaFoldDB" id="A0A4P6U615"/>
<feature type="domain" description="Pyrroline-5-carboxylate reductase dimerisation" evidence="7">
    <location>
        <begin position="155"/>
        <end position="259"/>
    </location>
</feature>
<dbReference type="Gene3D" id="1.10.3730.10">
    <property type="entry name" value="ProC C-terminal domain-like"/>
    <property type="match status" value="1"/>
</dbReference>
<evidence type="ECO:0000256" key="1">
    <source>
        <dbReference type="ARBA" id="ARBA00005525"/>
    </source>
</evidence>
<protein>
    <recommendedName>
        <fullName evidence="4">Pyrroline-5-carboxylate reductase</fullName>
        <shortName evidence="4">P5C reductase</shortName>
        <shortName evidence="4">P5CR</shortName>
        <ecNumber evidence="4">1.5.1.2</ecNumber>
    </recommendedName>
    <alternativeName>
        <fullName evidence="4">PCA reductase</fullName>
    </alternativeName>
</protein>